<gene>
    <name evidence="3" type="ORF">F3059_12970</name>
</gene>
<accession>A0A6N6M4X7</accession>
<protein>
    <submittedName>
        <fullName evidence="3">Bifunctional oligoribonuclease/PAP phosphatase NrnA</fullName>
    </submittedName>
</protein>
<dbReference type="PANTHER" id="PTHR47618:SF1">
    <property type="entry name" value="BIFUNCTIONAL OLIGORIBONUCLEASE AND PAP PHOSPHATASE NRNA"/>
    <property type="match status" value="1"/>
</dbReference>
<dbReference type="GO" id="GO:0003676">
    <property type="term" value="F:nucleic acid binding"/>
    <property type="evidence" value="ECO:0007669"/>
    <property type="project" value="InterPro"/>
</dbReference>
<sequence length="318" mass="35603">MHKSPDGDAVGSALGLFHYLKLIGQQEVTIVAPDPYPNFLNWLPGSDEIMVYTEQEEEAKSALKKAEYIFSLDYNNLKRTGDLTEILEDSDACFIMVDHHQEPDEFAEFVLSKTSASSTAELIYELIKNLEFDQKLTLNSAQALYTGILTDTGGFRFNSTSAKTHRIAAEFIDIGLKPHVVYDRVFDQNKLSKLKLMGYVLNDKLKLVEENAAYFALSQDELNAYDYQKGDTEGLVNYGLSIKGVVFSTFMRESSEGFIKLSFRSKGDFDVNKFAREHFEGGGHINAAGGKSDLSLQETIDKLEALIKEVKLELSQNA</sequence>
<organism evidence="3 4">
    <name type="scientific">Salibacter halophilus</name>
    <dbReference type="NCBI Taxonomy" id="1803916"/>
    <lineage>
        <taxon>Bacteria</taxon>
        <taxon>Pseudomonadati</taxon>
        <taxon>Bacteroidota</taxon>
        <taxon>Flavobacteriia</taxon>
        <taxon>Flavobacteriales</taxon>
        <taxon>Salibacteraceae</taxon>
        <taxon>Salibacter</taxon>
    </lineage>
</organism>
<proteinExistence type="predicted"/>
<dbReference type="InterPro" id="IPR001667">
    <property type="entry name" value="DDH_dom"/>
</dbReference>
<feature type="domain" description="DDH" evidence="1">
    <location>
        <begin position="2"/>
        <end position="148"/>
    </location>
</feature>
<dbReference type="InterPro" id="IPR003156">
    <property type="entry name" value="DHHA1_dom"/>
</dbReference>
<dbReference type="Pfam" id="PF02272">
    <property type="entry name" value="DHHA1"/>
    <property type="match status" value="1"/>
</dbReference>
<dbReference type="InterPro" id="IPR051319">
    <property type="entry name" value="Oligoribo/pAp-PDE_c-di-AMP_PDE"/>
</dbReference>
<keyword evidence="4" id="KW-1185">Reference proteome</keyword>
<dbReference type="Pfam" id="PF01368">
    <property type="entry name" value="DHH"/>
    <property type="match status" value="1"/>
</dbReference>
<feature type="domain" description="DHHA1" evidence="2">
    <location>
        <begin position="225"/>
        <end position="309"/>
    </location>
</feature>
<dbReference type="SUPFAM" id="SSF64182">
    <property type="entry name" value="DHH phosphoesterases"/>
    <property type="match status" value="1"/>
</dbReference>
<dbReference type="Proteomes" id="UP000435357">
    <property type="component" value="Unassembled WGS sequence"/>
</dbReference>
<dbReference type="EMBL" id="WACR01000013">
    <property type="protein sequence ID" value="KAB1062054.1"/>
    <property type="molecule type" value="Genomic_DNA"/>
</dbReference>
<dbReference type="OrthoDB" id="9803668at2"/>
<evidence type="ECO:0000313" key="3">
    <source>
        <dbReference type="EMBL" id="KAB1062054.1"/>
    </source>
</evidence>
<dbReference type="InterPro" id="IPR038763">
    <property type="entry name" value="DHH_sf"/>
</dbReference>
<dbReference type="AlphaFoldDB" id="A0A6N6M4X7"/>
<evidence type="ECO:0000259" key="2">
    <source>
        <dbReference type="Pfam" id="PF02272"/>
    </source>
</evidence>
<evidence type="ECO:0000259" key="1">
    <source>
        <dbReference type="Pfam" id="PF01368"/>
    </source>
</evidence>
<evidence type="ECO:0000313" key="4">
    <source>
        <dbReference type="Proteomes" id="UP000435357"/>
    </source>
</evidence>
<comment type="caution">
    <text evidence="3">The sequence shown here is derived from an EMBL/GenBank/DDBJ whole genome shotgun (WGS) entry which is preliminary data.</text>
</comment>
<dbReference type="PANTHER" id="PTHR47618">
    <property type="entry name" value="BIFUNCTIONAL OLIGORIBONUCLEASE AND PAP PHOSPHATASE NRNA"/>
    <property type="match status" value="1"/>
</dbReference>
<dbReference type="Gene3D" id="3.90.1640.10">
    <property type="entry name" value="inorganic pyrophosphatase (n-terminal core)"/>
    <property type="match status" value="1"/>
</dbReference>
<dbReference type="Gene3D" id="3.10.310.30">
    <property type="match status" value="1"/>
</dbReference>
<reference evidence="3 4" key="1">
    <citation type="submission" date="2019-09" db="EMBL/GenBank/DDBJ databases">
        <title>Genomes of Cryomorphaceae.</title>
        <authorList>
            <person name="Bowman J.P."/>
        </authorList>
    </citation>
    <scope>NUCLEOTIDE SEQUENCE [LARGE SCALE GENOMIC DNA]</scope>
    <source>
        <strain evidence="3 4">KCTC 52047</strain>
    </source>
</reference>
<name>A0A6N6M4X7_9FLAO</name>